<reference evidence="2" key="2">
    <citation type="submission" date="2020-09" db="EMBL/GenBank/DDBJ databases">
        <authorList>
            <person name="Sun Q."/>
            <person name="Zhou Y."/>
        </authorList>
    </citation>
    <scope>NUCLEOTIDE SEQUENCE</scope>
    <source>
        <strain evidence="2">CGMCC 1.12754</strain>
    </source>
</reference>
<sequence length="238" mass="26308">MNRKKSDKAPIILVPGFWLGAWAWDDVTENLQADGYNVRALTLPGLESKDTNRSTIKFFDHVEAICDAVKAAGEPVVLAVHSATGATGYAVSDRMPELIAAMVYVDSFPEKDAMNPEFDGVEMPLPSWENLDEADIKGMSEEHRNLLRQRAVPEPGGVIREAPVLTNERRLDVASTVICTAHASDKIKSFVKKGLMSGLEELHNVSYVDLPTHHWPMWSRPKELADLLGNIARNATAY</sequence>
<organism evidence="2 3">
    <name type="scientific">Virgibacillus oceani</name>
    <dbReference type="NCBI Taxonomy" id="1479511"/>
    <lineage>
        <taxon>Bacteria</taxon>
        <taxon>Bacillati</taxon>
        <taxon>Bacillota</taxon>
        <taxon>Bacilli</taxon>
        <taxon>Bacillales</taxon>
        <taxon>Bacillaceae</taxon>
        <taxon>Virgibacillus</taxon>
    </lineage>
</organism>
<accession>A0A917HH98</accession>
<dbReference type="InterPro" id="IPR052897">
    <property type="entry name" value="Sec-Metab_Biosynth_Hydrolase"/>
</dbReference>
<evidence type="ECO:0000259" key="1">
    <source>
        <dbReference type="Pfam" id="PF12697"/>
    </source>
</evidence>
<comment type="caution">
    <text evidence="2">The sequence shown here is derived from an EMBL/GenBank/DDBJ whole genome shotgun (WGS) entry which is preliminary data.</text>
</comment>
<dbReference type="Proteomes" id="UP000622860">
    <property type="component" value="Unassembled WGS sequence"/>
</dbReference>
<dbReference type="InterPro" id="IPR029058">
    <property type="entry name" value="AB_hydrolase_fold"/>
</dbReference>
<evidence type="ECO:0000313" key="3">
    <source>
        <dbReference type="Proteomes" id="UP000622860"/>
    </source>
</evidence>
<dbReference type="SUPFAM" id="SSF53474">
    <property type="entry name" value="alpha/beta-Hydrolases"/>
    <property type="match status" value="1"/>
</dbReference>
<protein>
    <recommendedName>
        <fullName evidence="1">AB hydrolase-1 domain-containing protein</fullName>
    </recommendedName>
</protein>
<dbReference type="AlphaFoldDB" id="A0A917HH98"/>
<name>A0A917HH98_9BACI</name>
<feature type="domain" description="AB hydrolase-1" evidence="1">
    <location>
        <begin position="11"/>
        <end position="226"/>
    </location>
</feature>
<dbReference type="RefSeq" id="WP_188455757.1">
    <property type="nucleotide sequence ID" value="NZ_BMFR01000010.1"/>
</dbReference>
<evidence type="ECO:0000313" key="2">
    <source>
        <dbReference type="EMBL" id="GGG79127.1"/>
    </source>
</evidence>
<dbReference type="PANTHER" id="PTHR37017:SF3">
    <property type="entry name" value="AB HYDROLASE-1 DOMAIN-CONTAINING PROTEIN"/>
    <property type="match status" value="1"/>
</dbReference>
<gene>
    <name evidence="2" type="ORF">GCM10011398_25540</name>
</gene>
<dbReference type="InterPro" id="IPR000073">
    <property type="entry name" value="AB_hydrolase_1"/>
</dbReference>
<dbReference type="EMBL" id="BMFR01000010">
    <property type="protein sequence ID" value="GGG79127.1"/>
    <property type="molecule type" value="Genomic_DNA"/>
</dbReference>
<dbReference type="Gene3D" id="3.40.50.1820">
    <property type="entry name" value="alpha/beta hydrolase"/>
    <property type="match status" value="1"/>
</dbReference>
<reference evidence="2" key="1">
    <citation type="journal article" date="2014" name="Int. J. Syst. Evol. Microbiol.">
        <title>Complete genome sequence of Corynebacterium casei LMG S-19264T (=DSM 44701T), isolated from a smear-ripened cheese.</title>
        <authorList>
            <consortium name="US DOE Joint Genome Institute (JGI-PGF)"/>
            <person name="Walter F."/>
            <person name="Albersmeier A."/>
            <person name="Kalinowski J."/>
            <person name="Ruckert C."/>
        </authorList>
    </citation>
    <scope>NUCLEOTIDE SEQUENCE</scope>
    <source>
        <strain evidence="2">CGMCC 1.12754</strain>
    </source>
</reference>
<dbReference type="Pfam" id="PF12697">
    <property type="entry name" value="Abhydrolase_6"/>
    <property type="match status" value="1"/>
</dbReference>
<proteinExistence type="predicted"/>
<keyword evidence="3" id="KW-1185">Reference proteome</keyword>
<dbReference type="PANTHER" id="PTHR37017">
    <property type="entry name" value="AB HYDROLASE-1 DOMAIN-CONTAINING PROTEIN-RELATED"/>
    <property type="match status" value="1"/>
</dbReference>